<evidence type="ECO:0000313" key="2">
    <source>
        <dbReference type="Proteomes" id="UP000253099"/>
    </source>
</evidence>
<accession>A0A366MA16</accession>
<sequence>MILLKFVVRPHHVVSLGGYIVERNFPYRNVILANKSDEPIKAEIPVFDESWIAEHRNLGLDVILVGEEDSFLSLFKKAKSDVDLIKPKESI</sequence>
<reference evidence="1 2" key="1">
    <citation type="submission" date="2018-06" db="EMBL/GenBank/DDBJ databases">
        <title>Genomic insight into two independent archaeal endosymbiosis events.</title>
        <authorList>
            <person name="Lind A.E."/>
            <person name="Lewis W.H."/>
            <person name="Spang A."/>
            <person name="Guy L."/>
            <person name="Embley M.T."/>
            <person name="Ettema T.J.G."/>
        </authorList>
    </citation>
    <scope>NUCLEOTIDE SEQUENCE [LARGE SCALE GENOMIC DNA]</scope>
    <source>
        <strain evidence="1">NOE</strain>
    </source>
</reference>
<name>A0A366MA16_9EURY</name>
<evidence type="ECO:0008006" key="3">
    <source>
        <dbReference type="Google" id="ProtNLM"/>
    </source>
</evidence>
<keyword evidence="2" id="KW-1185">Reference proteome</keyword>
<dbReference type="AlphaFoldDB" id="A0A366MA16"/>
<organism evidence="1 2">
    <name type="scientific">Candidatus Methanobinarius endosymbioticus</name>
    <dbReference type="NCBI Taxonomy" id="2006182"/>
    <lineage>
        <taxon>Archaea</taxon>
        <taxon>Methanobacteriati</taxon>
        <taxon>Methanobacteriota</taxon>
        <taxon>Methanomada group</taxon>
        <taxon>Methanobacteria</taxon>
        <taxon>Methanobacteriales</taxon>
        <taxon>Methanobacteriaceae</taxon>
        <taxon>Candidatus Methanobinarius</taxon>
    </lineage>
</organism>
<evidence type="ECO:0000313" key="1">
    <source>
        <dbReference type="EMBL" id="RBQ22399.1"/>
    </source>
</evidence>
<dbReference type="Proteomes" id="UP000253099">
    <property type="component" value="Unassembled WGS sequence"/>
</dbReference>
<protein>
    <recommendedName>
        <fullName evidence="3">Energy-converting hydrogenase B subunit P</fullName>
    </recommendedName>
</protein>
<comment type="caution">
    <text evidence="1">The sequence shown here is derived from an EMBL/GenBank/DDBJ whole genome shotgun (WGS) entry which is preliminary data.</text>
</comment>
<proteinExistence type="predicted"/>
<dbReference type="EMBL" id="NIZT01000070">
    <property type="protein sequence ID" value="RBQ22399.1"/>
    <property type="molecule type" value="Genomic_DNA"/>
</dbReference>
<dbReference type="Pfam" id="PF10622">
    <property type="entry name" value="Ehbp"/>
    <property type="match status" value="1"/>
</dbReference>
<dbReference type="InterPro" id="IPR019597">
    <property type="entry name" value="Energy-convert_hydgase-B_suP"/>
</dbReference>
<gene>
    <name evidence="1" type="ORF">ALNOE001_21460</name>
</gene>